<comment type="caution">
    <text evidence="2">The sequence shown here is derived from an EMBL/GenBank/DDBJ whole genome shotgun (WGS) entry which is preliminary data.</text>
</comment>
<dbReference type="SUPFAM" id="SSF52540">
    <property type="entry name" value="P-loop containing nucleoside triphosphate hydrolases"/>
    <property type="match status" value="1"/>
</dbReference>
<reference evidence="3" key="1">
    <citation type="journal article" date="2019" name="Int. J. Syst. Evol. Microbiol.">
        <title>The Global Catalogue of Microorganisms (GCM) 10K type strain sequencing project: providing services to taxonomists for standard genome sequencing and annotation.</title>
        <authorList>
            <consortium name="The Broad Institute Genomics Platform"/>
            <consortium name="The Broad Institute Genome Sequencing Center for Infectious Disease"/>
            <person name="Wu L."/>
            <person name="Ma J."/>
        </authorList>
    </citation>
    <scope>NUCLEOTIDE SEQUENCE [LARGE SCALE GENOMIC DNA]</scope>
    <source>
        <strain evidence="3">KCTC 52232</strain>
    </source>
</reference>
<accession>A0ABW5XJX8</accession>
<evidence type="ECO:0000259" key="1">
    <source>
        <dbReference type="Pfam" id="PF09848"/>
    </source>
</evidence>
<name>A0ABW5XJX8_9SPHI</name>
<gene>
    <name evidence="2" type="ORF">ACFSYC_03180</name>
</gene>
<dbReference type="InterPro" id="IPR027417">
    <property type="entry name" value="P-loop_NTPase"/>
</dbReference>
<keyword evidence="2" id="KW-0347">Helicase</keyword>
<sequence>MGAFYSNTIEGFLEEDSKSIIGSLATQSGLAGFYQLLHSQTLSWEREISVLKSSLKSAINERSEIAGFGILLEYPIARRAKRIDVVIVGNNLIIVIEFKVGQSQYLNNDKDQVLDYCLDLRDFHFESRNKIIVPVLLATDGVAIESLKPEHLDLVRELRFANAKNFTDVIIKIVEKGEDVNNSIDFKQWNDSDYAPTPTIIEAAQTLYAGKSVAEIAQSHARKKNLKQTSDAVVNAIKAAKANNEKIICFITGVPGAGKTLAGLNIAHDKAFQDHEKSLATFLSGNGPLIKVLREALSRDAYKKLKRSETSAKKKESDRIISFIENVHRFLDHYFSEKDRIPNNKIVIFDEAQRAWNAEHSMRKFQRNFSEAEMMLEIMSRHKDWSVIVALVGGGQEINTGEAGLPEWGKILEQKFEDWKVYISPQLKTGNHSTGNLTLFERSPTNMSIIEDKDLHLEVSIRSYKAEKLSHWVSLLLTNQCDEAKAVFETELSKYNIFITRNIDEAKKWLRSKCKGTRRMGLVASSGGRRLRPYGLDVKVPLEEAEWFLNDKNDVRSSYYLEIPATEFGIQGLELDWVGLCWDLDLRRDKDGWDFNAFKGTKWQKVNNLNMQSFIINKYRVLLTRAREGMVIFIPPGDKDDPTRNPETYNAIADYLIACGVIPL</sequence>
<keyword evidence="2" id="KW-0547">Nucleotide-binding</keyword>
<evidence type="ECO:0000313" key="2">
    <source>
        <dbReference type="EMBL" id="MFD2863681.1"/>
    </source>
</evidence>
<dbReference type="EMBL" id="JBHUON010000002">
    <property type="protein sequence ID" value="MFD2863681.1"/>
    <property type="molecule type" value="Genomic_DNA"/>
</dbReference>
<evidence type="ECO:0000313" key="3">
    <source>
        <dbReference type="Proteomes" id="UP001597601"/>
    </source>
</evidence>
<proteinExistence type="predicted"/>
<protein>
    <submittedName>
        <fullName evidence="2">DNA/RNA helicase domain-containing protein</fullName>
    </submittedName>
</protein>
<dbReference type="RefSeq" id="WP_377123440.1">
    <property type="nucleotide sequence ID" value="NZ_JBHUON010000002.1"/>
</dbReference>
<dbReference type="InterPro" id="IPR018647">
    <property type="entry name" value="SLFN_3-like_DNA/RNA_helicase"/>
</dbReference>
<keyword evidence="3" id="KW-1185">Reference proteome</keyword>
<feature type="domain" description="Schlafen group 3-like DNA/RNA helicase" evidence="1">
    <location>
        <begin position="248"/>
        <end position="635"/>
    </location>
</feature>
<dbReference type="Gene3D" id="3.40.50.300">
    <property type="entry name" value="P-loop containing nucleotide triphosphate hydrolases"/>
    <property type="match status" value="1"/>
</dbReference>
<dbReference type="Pfam" id="PF09848">
    <property type="entry name" value="SLFN-g3_helicase"/>
    <property type="match status" value="1"/>
</dbReference>
<dbReference type="Proteomes" id="UP001597601">
    <property type="component" value="Unassembled WGS sequence"/>
</dbReference>
<keyword evidence="2" id="KW-0378">Hydrolase</keyword>
<keyword evidence="2" id="KW-0067">ATP-binding</keyword>
<organism evidence="2 3">
    <name type="scientific">Mucilaginibacter antarcticus</name>
    <dbReference type="NCBI Taxonomy" id="1855725"/>
    <lineage>
        <taxon>Bacteria</taxon>
        <taxon>Pseudomonadati</taxon>
        <taxon>Bacteroidota</taxon>
        <taxon>Sphingobacteriia</taxon>
        <taxon>Sphingobacteriales</taxon>
        <taxon>Sphingobacteriaceae</taxon>
        <taxon>Mucilaginibacter</taxon>
    </lineage>
</organism>
<dbReference type="GO" id="GO:0004386">
    <property type="term" value="F:helicase activity"/>
    <property type="evidence" value="ECO:0007669"/>
    <property type="project" value="UniProtKB-KW"/>
</dbReference>